<keyword evidence="2" id="KW-1185">Reference proteome</keyword>
<sequence length="156" mass="17809">MQAVVSWMERGLQRGNNLITFAARIGRLPRLYPASCNASTSTSHDMTLGKVAECVLPFKTRYRLHGLQIPLCTDGKTPWRLCHEERSSPFRSCRNRAPKGRCQVEEIHHCDRGGVRQPEERLTCFSVSVFVDDLFLFIITERLPADSTEFFLNGHD</sequence>
<evidence type="ECO:0000313" key="1">
    <source>
        <dbReference type="EMBL" id="TNN66193.1"/>
    </source>
</evidence>
<reference evidence="1 2" key="1">
    <citation type="submission" date="2019-03" db="EMBL/GenBank/DDBJ databases">
        <title>First draft genome of Liparis tanakae, snailfish: a comprehensive survey of snailfish specific genes.</title>
        <authorList>
            <person name="Kim W."/>
            <person name="Song I."/>
            <person name="Jeong J.-H."/>
            <person name="Kim D."/>
            <person name="Kim S."/>
            <person name="Ryu S."/>
            <person name="Song J.Y."/>
            <person name="Lee S.K."/>
        </authorList>
    </citation>
    <scope>NUCLEOTIDE SEQUENCE [LARGE SCALE GENOMIC DNA]</scope>
    <source>
        <tissue evidence="1">Muscle</tissue>
    </source>
</reference>
<gene>
    <name evidence="1" type="ORF">EYF80_023671</name>
</gene>
<dbReference type="AlphaFoldDB" id="A0A4Z2HMI9"/>
<dbReference type="EMBL" id="SRLO01000224">
    <property type="protein sequence ID" value="TNN66193.1"/>
    <property type="molecule type" value="Genomic_DNA"/>
</dbReference>
<dbReference type="Proteomes" id="UP000314294">
    <property type="component" value="Unassembled WGS sequence"/>
</dbReference>
<protein>
    <submittedName>
        <fullName evidence="1">Uncharacterized protein</fullName>
    </submittedName>
</protein>
<proteinExistence type="predicted"/>
<evidence type="ECO:0000313" key="2">
    <source>
        <dbReference type="Proteomes" id="UP000314294"/>
    </source>
</evidence>
<name>A0A4Z2HMI9_9TELE</name>
<organism evidence="1 2">
    <name type="scientific">Liparis tanakae</name>
    <name type="common">Tanaka's snailfish</name>
    <dbReference type="NCBI Taxonomy" id="230148"/>
    <lineage>
        <taxon>Eukaryota</taxon>
        <taxon>Metazoa</taxon>
        <taxon>Chordata</taxon>
        <taxon>Craniata</taxon>
        <taxon>Vertebrata</taxon>
        <taxon>Euteleostomi</taxon>
        <taxon>Actinopterygii</taxon>
        <taxon>Neopterygii</taxon>
        <taxon>Teleostei</taxon>
        <taxon>Neoteleostei</taxon>
        <taxon>Acanthomorphata</taxon>
        <taxon>Eupercaria</taxon>
        <taxon>Perciformes</taxon>
        <taxon>Cottioidei</taxon>
        <taxon>Cottales</taxon>
        <taxon>Liparidae</taxon>
        <taxon>Liparis</taxon>
    </lineage>
</organism>
<comment type="caution">
    <text evidence="1">The sequence shown here is derived from an EMBL/GenBank/DDBJ whole genome shotgun (WGS) entry which is preliminary data.</text>
</comment>
<accession>A0A4Z2HMI9</accession>